<feature type="transmembrane region" description="Helical" evidence="8">
    <location>
        <begin position="16"/>
        <end position="36"/>
    </location>
</feature>
<feature type="transmembrane region" description="Helical" evidence="8">
    <location>
        <begin position="184"/>
        <end position="202"/>
    </location>
</feature>
<dbReference type="Gene3D" id="1.10.3720.10">
    <property type="entry name" value="MetI-like"/>
    <property type="match status" value="1"/>
</dbReference>
<dbReference type="PROSITE" id="PS50928">
    <property type="entry name" value="ABC_TM1"/>
    <property type="match status" value="1"/>
</dbReference>
<evidence type="ECO:0000256" key="6">
    <source>
        <dbReference type="ARBA" id="ARBA00022989"/>
    </source>
</evidence>
<evidence type="ECO:0000256" key="3">
    <source>
        <dbReference type="ARBA" id="ARBA00022475"/>
    </source>
</evidence>
<dbReference type="Proteomes" id="UP000660021">
    <property type="component" value="Unassembled WGS sequence"/>
</dbReference>
<dbReference type="CDD" id="cd06261">
    <property type="entry name" value="TM_PBP2"/>
    <property type="match status" value="1"/>
</dbReference>
<dbReference type="EMBL" id="JACOPR010000009">
    <property type="protein sequence ID" value="MBC5731703.1"/>
    <property type="molecule type" value="Genomic_DNA"/>
</dbReference>
<comment type="caution">
    <text evidence="10">The sequence shown here is derived from an EMBL/GenBank/DDBJ whole genome shotgun (WGS) entry which is preliminary data.</text>
</comment>
<evidence type="ECO:0000256" key="2">
    <source>
        <dbReference type="ARBA" id="ARBA00022448"/>
    </source>
</evidence>
<keyword evidence="7 8" id="KW-0472">Membrane</keyword>
<organism evidence="10 11">
    <name type="scientific">Pseudoflavonifractor hominis</name>
    <dbReference type="NCBI Taxonomy" id="2763059"/>
    <lineage>
        <taxon>Bacteria</taxon>
        <taxon>Bacillati</taxon>
        <taxon>Bacillota</taxon>
        <taxon>Clostridia</taxon>
        <taxon>Eubacteriales</taxon>
        <taxon>Oscillospiraceae</taxon>
        <taxon>Pseudoflavonifractor</taxon>
    </lineage>
</organism>
<sequence length="214" mass="24086">MVEVFPTLLDATKVTLFLSVLALVLAFALALVLAFIRYFKIAILSPLVQLYVSFFRGTPLITQLFLVYFGIFTLNQFLTKLSPTYAVVVTLALNSGAYMSETIRASFASVDQGQIEAAESLCMSKLQYMRRIVFPQAMRVALPSLFNSLIDLIKGTSIAFTIGVTEMMACGIYEGSRQFNFFEIYLDVAIIYWILSIILSFLQRKLEKALNVYQ</sequence>
<dbReference type="NCBIfam" id="TIGR01726">
    <property type="entry name" value="HEQRo_perm_3TM"/>
    <property type="match status" value="1"/>
</dbReference>
<dbReference type="PANTHER" id="PTHR30614">
    <property type="entry name" value="MEMBRANE COMPONENT OF AMINO ACID ABC TRANSPORTER"/>
    <property type="match status" value="1"/>
</dbReference>
<dbReference type="InterPro" id="IPR010065">
    <property type="entry name" value="AA_ABC_transptr_permease_3TM"/>
</dbReference>
<comment type="similarity">
    <text evidence="8">Belongs to the binding-protein-dependent transport system permease family.</text>
</comment>
<evidence type="ECO:0000256" key="5">
    <source>
        <dbReference type="ARBA" id="ARBA00022970"/>
    </source>
</evidence>
<feature type="domain" description="ABC transmembrane type-1" evidence="9">
    <location>
        <begin position="12"/>
        <end position="203"/>
    </location>
</feature>
<protein>
    <submittedName>
        <fullName evidence="10">Amino acid ABC transporter permease</fullName>
    </submittedName>
</protein>
<dbReference type="InterPro" id="IPR043429">
    <property type="entry name" value="ArtM/GltK/GlnP/TcyL/YhdX-like"/>
</dbReference>
<dbReference type="Pfam" id="PF00528">
    <property type="entry name" value="BPD_transp_1"/>
    <property type="match status" value="1"/>
</dbReference>
<dbReference type="InterPro" id="IPR035906">
    <property type="entry name" value="MetI-like_sf"/>
</dbReference>
<evidence type="ECO:0000259" key="9">
    <source>
        <dbReference type="PROSITE" id="PS50928"/>
    </source>
</evidence>
<name>A0ABR7HW30_9FIRM</name>
<keyword evidence="2 8" id="KW-0813">Transport</keyword>
<evidence type="ECO:0000256" key="8">
    <source>
        <dbReference type="RuleBase" id="RU363032"/>
    </source>
</evidence>
<comment type="subcellular location">
    <subcellularLocation>
        <location evidence="1 8">Cell membrane</location>
        <topology evidence="1 8">Multi-pass membrane protein</topology>
    </subcellularLocation>
</comment>
<dbReference type="InterPro" id="IPR000515">
    <property type="entry name" value="MetI-like"/>
</dbReference>
<accession>A0ABR7HW30</accession>
<keyword evidence="5" id="KW-0029">Amino-acid transport</keyword>
<keyword evidence="6 8" id="KW-1133">Transmembrane helix</keyword>
<keyword evidence="4 8" id="KW-0812">Transmembrane</keyword>
<reference evidence="10 11" key="1">
    <citation type="submission" date="2020-08" db="EMBL/GenBank/DDBJ databases">
        <title>Genome public.</title>
        <authorList>
            <person name="Liu C."/>
            <person name="Sun Q."/>
        </authorList>
    </citation>
    <scope>NUCLEOTIDE SEQUENCE [LARGE SCALE GENOMIC DNA]</scope>
    <source>
        <strain evidence="10 11">New-38</strain>
    </source>
</reference>
<dbReference type="PANTHER" id="PTHR30614:SF0">
    <property type="entry name" value="L-CYSTINE TRANSPORT SYSTEM PERMEASE PROTEIN TCYL"/>
    <property type="match status" value="1"/>
</dbReference>
<keyword evidence="11" id="KW-1185">Reference proteome</keyword>
<evidence type="ECO:0000313" key="11">
    <source>
        <dbReference type="Proteomes" id="UP000660021"/>
    </source>
</evidence>
<evidence type="ECO:0000256" key="1">
    <source>
        <dbReference type="ARBA" id="ARBA00004651"/>
    </source>
</evidence>
<keyword evidence="3" id="KW-1003">Cell membrane</keyword>
<feature type="transmembrane region" description="Helical" evidence="8">
    <location>
        <begin position="48"/>
        <end position="71"/>
    </location>
</feature>
<evidence type="ECO:0000256" key="4">
    <source>
        <dbReference type="ARBA" id="ARBA00022692"/>
    </source>
</evidence>
<gene>
    <name evidence="10" type="ORF">H8S34_12820</name>
</gene>
<evidence type="ECO:0000256" key="7">
    <source>
        <dbReference type="ARBA" id="ARBA00023136"/>
    </source>
</evidence>
<proteinExistence type="inferred from homology"/>
<evidence type="ECO:0000313" key="10">
    <source>
        <dbReference type="EMBL" id="MBC5731703.1"/>
    </source>
</evidence>
<dbReference type="SUPFAM" id="SSF161098">
    <property type="entry name" value="MetI-like"/>
    <property type="match status" value="1"/>
</dbReference>